<evidence type="ECO:0000256" key="7">
    <source>
        <dbReference type="RuleBase" id="RU000555"/>
    </source>
</evidence>
<comment type="catalytic activity">
    <reaction evidence="6 7">
        <text>glyoxylate + acetyl-CoA + H2O = (S)-malate + CoA + H(+)</text>
        <dbReference type="Rhea" id="RHEA:18181"/>
        <dbReference type="ChEBI" id="CHEBI:15377"/>
        <dbReference type="ChEBI" id="CHEBI:15378"/>
        <dbReference type="ChEBI" id="CHEBI:15589"/>
        <dbReference type="ChEBI" id="CHEBI:36655"/>
        <dbReference type="ChEBI" id="CHEBI:57287"/>
        <dbReference type="ChEBI" id="CHEBI:57288"/>
        <dbReference type="EC" id="2.3.3.9"/>
    </reaction>
</comment>
<dbReference type="PANTHER" id="PTHR42902:SF1">
    <property type="entry name" value="MALATE SYNTHASE 1-RELATED"/>
    <property type="match status" value="1"/>
</dbReference>
<protein>
    <recommendedName>
        <fullName evidence="2 7">Malate synthase</fullName>
        <ecNumber evidence="2 7">2.3.3.9</ecNumber>
    </recommendedName>
</protein>
<evidence type="ECO:0000256" key="1">
    <source>
        <dbReference type="ARBA" id="ARBA00006394"/>
    </source>
</evidence>
<evidence type="ECO:0000256" key="5">
    <source>
        <dbReference type="ARBA" id="ARBA00022679"/>
    </source>
</evidence>
<evidence type="ECO:0000313" key="8">
    <source>
        <dbReference type="EMBL" id="KAA9338287.1"/>
    </source>
</evidence>
<reference evidence="8 9" key="1">
    <citation type="submission" date="2019-09" db="EMBL/GenBank/DDBJ databases">
        <title>Genome sequence of Hymenobacter sp. M3.</title>
        <authorList>
            <person name="Srinivasan S."/>
        </authorList>
    </citation>
    <scope>NUCLEOTIDE SEQUENCE [LARGE SCALE GENOMIC DNA]</scope>
    <source>
        <strain evidence="8 9">M3</strain>
    </source>
</reference>
<gene>
    <name evidence="8" type="primary">aceB</name>
    <name evidence="8" type="ORF">F0P96_05465</name>
</gene>
<keyword evidence="5 7" id="KW-0808">Transferase</keyword>
<dbReference type="NCBIfam" id="TIGR01344">
    <property type="entry name" value="malate_syn_A"/>
    <property type="match status" value="1"/>
</dbReference>
<dbReference type="PIRSF" id="PIRSF001363">
    <property type="entry name" value="Malate_synth"/>
    <property type="match status" value="1"/>
</dbReference>
<dbReference type="Proteomes" id="UP000326380">
    <property type="component" value="Unassembled WGS sequence"/>
</dbReference>
<dbReference type="InterPro" id="IPR001465">
    <property type="entry name" value="Malate_synthase_TIM"/>
</dbReference>
<evidence type="ECO:0000256" key="2">
    <source>
        <dbReference type="ARBA" id="ARBA00012636"/>
    </source>
</evidence>
<dbReference type="GO" id="GO:0004474">
    <property type="term" value="F:malate synthase activity"/>
    <property type="evidence" value="ECO:0007669"/>
    <property type="project" value="UniProtKB-EC"/>
</dbReference>
<dbReference type="InterPro" id="IPR046363">
    <property type="entry name" value="MS_N_TIM-barrel_dom"/>
</dbReference>
<accession>A0A7L5A0H5</accession>
<dbReference type="CDD" id="cd00727">
    <property type="entry name" value="malate_synt_A"/>
    <property type="match status" value="1"/>
</dbReference>
<evidence type="ECO:0000313" key="9">
    <source>
        <dbReference type="Proteomes" id="UP000326380"/>
    </source>
</evidence>
<comment type="pathway">
    <text evidence="7">Carbohydrate metabolism; glyoxylate cycle; (S)-malate from isocitrate: step 2/2.</text>
</comment>
<evidence type="ECO:0000256" key="6">
    <source>
        <dbReference type="ARBA" id="ARBA00047918"/>
    </source>
</evidence>
<dbReference type="AlphaFoldDB" id="A0A7L5A0H5"/>
<dbReference type="FunFam" id="3.20.20.360:FF:000001">
    <property type="entry name" value="Malate synthase"/>
    <property type="match status" value="1"/>
</dbReference>
<dbReference type="Gene3D" id="3.20.20.360">
    <property type="entry name" value="Malate synthase, domain 3"/>
    <property type="match status" value="1"/>
</dbReference>
<name>A0A7L5A0H5_9BACT</name>
<dbReference type="EMBL" id="VTWU01000002">
    <property type="protein sequence ID" value="KAA9338287.1"/>
    <property type="molecule type" value="Genomic_DNA"/>
</dbReference>
<dbReference type="InterPro" id="IPR011076">
    <property type="entry name" value="Malate_synth_sf"/>
</dbReference>
<dbReference type="InterPro" id="IPR006252">
    <property type="entry name" value="Malate_synthA"/>
</dbReference>
<keyword evidence="3 7" id="KW-0329">Glyoxylate bypass</keyword>
<dbReference type="PROSITE" id="PS00510">
    <property type="entry name" value="MALATE_SYNTHASE"/>
    <property type="match status" value="1"/>
</dbReference>
<proteinExistence type="inferred from homology"/>
<dbReference type="InterPro" id="IPR019830">
    <property type="entry name" value="Malate_synthase_CS"/>
</dbReference>
<dbReference type="GO" id="GO:0005737">
    <property type="term" value="C:cytoplasm"/>
    <property type="evidence" value="ECO:0007669"/>
    <property type="project" value="TreeGrafter"/>
</dbReference>
<keyword evidence="8" id="KW-0012">Acyltransferase</keyword>
<dbReference type="Pfam" id="PF20656">
    <property type="entry name" value="MS_N"/>
    <property type="match status" value="1"/>
</dbReference>
<dbReference type="FunFam" id="1.20.1220.12:FF:000001">
    <property type="entry name" value="Malate synthase"/>
    <property type="match status" value="1"/>
</dbReference>
<dbReference type="InterPro" id="IPR048355">
    <property type="entry name" value="MS_C"/>
</dbReference>
<dbReference type="InterPro" id="IPR044856">
    <property type="entry name" value="Malate_synth_C_sf"/>
</dbReference>
<keyword evidence="4 7" id="KW-0816">Tricarboxylic acid cycle</keyword>
<dbReference type="Pfam" id="PF01274">
    <property type="entry name" value="MS_TIM-barrel"/>
    <property type="match status" value="1"/>
</dbReference>
<dbReference type="EC" id="2.3.3.9" evidence="2 7"/>
<organism evidence="8 9">
    <name type="scientific">Hymenobacter busanensis</name>
    <dbReference type="NCBI Taxonomy" id="2607656"/>
    <lineage>
        <taxon>Bacteria</taxon>
        <taxon>Pseudomonadati</taxon>
        <taxon>Bacteroidota</taxon>
        <taxon>Cytophagia</taxon>
        <taxon>Cytophagales</taxon>
        <taxon>Hymenobacteraceae</taxon>
        <taxon>Hymenobacter</taxon>
    </lineage>
</organism>
<dbReference type="Pfam" id="PF20659">
    <property type="entry name" value="MS_C"/>
    <property type="match status" value="1"/>
</dbReference>
<dbReference type="InterPro" id="IPR048356">
    <property type="entry name" value="MS_N"/>
</dbReference>
<keyword evidence="9" id="KW-1185">Reference proteome</keyword>
<evidence type="ECO:0000256" key="3">
    <source>
        <dbReference type="ARBA" id="ARBA00022435"/>
    </source>
</evidence>
<comment type="similarity">
    <text evidence="1 7">Belongs to the malate synthase family.</text>
</comment>
<dbReference type="GO" id="GO:0006097">
    <property type="term" value="P:glyoxylate cycle"/>
    <property type="evidence" value="ECO:0007669"/>
    <property type="project" value="UniProtKB-UniPathway"/>
</dbReference>
<comment type="caution">
    <text evidence="8">The sequence shown here is derived from an EMBL/GenBank/DDBJ whole genome shotgun (WGS) entry which is preliminary data.</text>
</comment>
<sequence>METLDQPRVSTSSSFLCPERVKVTGAHASTFAEILTPSALAFVAALHRHFEPRRQELLKLRQLRRAEYAAGKLPDFLPETQSLRQSDWQVAPLPDDLQDRRVEITGPTERKMIINALNSGAKVFMADCEDSSAPTWENVVHGQINLRDAVRRTIALETPAKTYRLKEKTATLLVRPRGWHLNEKHVLVDGEPVSGALFDFGLYFFHNAHELLARGTGPYFYLPKLESHLEARLWNEVFELAQWELKIPKGTIKATVLIETLPAAFETNEILWELRQHSAGLNCGRWDYIFSYIKTVGAQPEYRLPDRSQVTMTVPNMAAYVRLVIDTCHRRGVHAMGGMAAQIPIKDNQAENAIALDKVHTDKLREARLGHDGTWVAHPALVPIALEVFDELMPGPNQIDKPRSTEPLPTAAELLQAPQGTITEAGLRQNLDVALRYLGAWIGGNGCVPLYNLMEDAATAEISRVQVWQWLHTPGTELADGRAVTAELYRALLKDVVDKLRQEVEEETYVEHYRPAVQLLDRLVTADECADFLTLPAYELLP</sequence>
<dbReference type="Gene3D" id="1.20.1220.12">
    <property type="entry name" value="Malate synthase, domain III"/>
    <property type="match status" value="1"/>
</dbReference>
<dbReference type="PANTHER" id="PTHR42902">
    <property type="entry name" value="MALATE SYNTHASE"/>
    <property type="match status" value="1"/>
</dbReference>
<evidence type="ECO:0000256" key="4">
    <source>
        <dbReference type="ARBA" id="ARBA00022532"/>
    </source>
</evidence>
<dbReference type="SUPFAM" id="SSF51645">
    <property type="entry name" value="Malate synthase G"/>
    <property type="match status" value="1"/>
</dbReference>
<dbReference type="RefSeq" id="WP_151077811.1">
    <property type="nucleotide sequence ID" value="NZ_CP047647.1"/>
</dbReference>
<dbReference type="GO" id="GO:0006099">
    <property type="term" value="P:tricarboxylic acid cycle"/>
    <property type="evidence" value="ECO:0007669"/>
    <property type="project" value="UniProtKB-KW"/>
</dbReference>